<evidence type="ECO:0000313" key="6">
    <source>
        <dbReference type="Proteomes" id="UP001055439"/>
    </source>
</evidence>
<evidence type="ECO:0000256" key="3">
    <source>
        <dbReference type="SAM" id="MobiDB-lite"/>
    </source>
</evidence>
<accession>A0A9E7I6R7</accession>
<gene>
    <name evidence="5" type="ORF">MUK42_14426</name>
</gene>
<sequence>MGNCLDLQKPVTWVDDEDDDWGFMESRSPMNYKRQRKAGAEAAKEKAGSGSTEIKIKISKKQLEKLLRQADDGEKLPLRRLLADLVTMGESWELHHDQERHWRPELQSIPEAQMGFLRSYCSYSRVDKEDPEERQHLKARFLIYRTLEEADTRQRRSSSRLRACRSKRKIGLKLKRLRLVVSRARRCVYRQVSRSFIFFDFRMMQPAGGMVQPPPMAPQPMEQQPQPQPQQWNMIPPQPQYYQAPPAPPMWNQQPSQVPAPVPQLVPQPQPQYQAPAPVPPPQMQYQVPPPMAPQPASSDEIRTLWVGDLQYWMDENYMYSCFVHTGEVVSVKVIRNKQTGQSEGYGFIEFVSRVAADRILQTYNGQMMPNSEQAFRMNWATCGAGEKHGDGADYTIFVGDLAADVTDYLLQETFKSHYASVKGAKVVTDRLTGRSKGYGFIKFGDLNEQTRAMTEMNGVYCSTRPMRIGAAANKKSSGTQQQYSANASFQTGQGAESESDPNNTTIFVGGLDPNVTDDHLRQVFSPYGETVYVKIPAGKRCGFVQFANRASAEEALRMLNGTLLGGQNIRLSWGRSPANKQPQQDPNQWNGGFYGYTQSYDTYGYAPPHDPNVYAYATYPGYGNYQQPQQQAQPPPQVRACLDNAVAGNFALLTRCGGCYPRTKTNSCWEHNNALVAHLTSPPPTPPRLPLVSLSVRVCEPLGNCTFARYDCVWVEIVLLFCTLMFDCFHPLSFA</sequence>
<dbReference type="SMART" id="SM00360">
    <property type="entry name" value="RRM"/>
    <property type="match status" value="3"/>
</dbReference>
<evidence type="ECO:0000256" key="2">
    <source>
        <dbReference type="PROSITE-ProRule" id="PRU00176"/>
    </source>
</evidence>
<dbReference type="InterPro" id="IPR035979">
    <property type="entry name" value="RBD_domain_sf"/>
</dbReference>
<feature type="compositionally biased region" description="Polar residues" evidence="3">
    <location>
        <begin position="475"/>
        <end position="504"/>
    </location>
</feature>
<feature type="domain" description="RRM" evidence="4">
    <location>
        <begin position="303"/>
        <end position="383"/>
    </location>
</feature>
<feature type="domain" description="RRM" evidence="4">
    <location>
        <begin position="395"/>
        <end position="474"/>
    </location>
</feature>
<dbReference type="FunFam" id="3.30.70.330:FF:000236">
    <property type="entry name" value="Polyadenylate-binding protein RBP45C"/>
    <property type="match status" value="1"/>
</dbReference>
<reference evidence="5" key="1">
    <citation type="submission" date="2022-05" db="EMBL/GenBank/DDBJ databases">
        <title>The Musa troglodytarum L. genome provides insights into the mechanism of non-climacteric behaviour and enrichment of carotenoids.</title>
        <authorList>
            <person name="Wang J."/>
        </authorList>
    </citation>
    <scope>NUCLEOTIDE SEQUENCE</scope>
    <source>
        <tissue evidence="5">Leaf</tissue>
    </source>
</reference>
<dbReference type="GO" id="GO:0005829">
    <property type="term" value="C:cytosol"/>
    <property type="evidence" value="ECO:0007669"/>
    <property type="project" value="TreeGrafter"/>
</dbReference>
<keyword evidence="1 2" id="KW-0694">RNA-binding</keyword>
<dbReference type="SUPFAM" id="SSF54928">
    <property type="entry name" value="RNA-binding domain, RBD"/>
    <property type="match status" value="2"/>
</dbReference>
<keyword evidence="6" id="KW-1185">Reference proteome</keyword>
<feature type="domain" description="RRM" evidence="4">
    <location>
        <begin position="505"/>
        <end position="577"/>
    </location>
</feature>
<evidence type="ECO:0000259" key="4">
    <source>
        <dbReference type="PROSITE" id="PS50102"/>
    </source>
</evidence>
<dbReference type="InterPro" id="IPR012677">
    <property type="entry name" value="Nucleotide-bd_a/b_plait_sf"/>
</dbReference>
<organism evidence="5 6">
    <name type="scientific">Musa troglodytarum</name>
    <name type="common">fe'i banana</name>
    <dbReference type="NCBI Taxonomy" id="320322"/>
    <lineage>
        <taxon>Eukaryota</taxon>
        <taxon>Viridiplantae</taxon>
        <taxon>Streptophyta</taxon>
        <taxon>Embryophyta</taxon>
        <taxon>Tracheophyta</taxon>
        <taxon>Spermatophyta</taxon>
        <taxon>Magnoliopsida</taxon>
        <taxon>Liliopsida</taxon>
        <taxon>Zingiberales</taxon>
        <taxon>Musaceae</taxon>
        <taxon>Musa</taxon>
    </lineage>
</organism>
<dbReference type="Proteomes" id="UP001055439">
    <property type="component" value="Chromosome 9"/>
</dbReference>
<dbReference type="OrthoDB" id="446113at2759"/>
<proteinExistence type="predicted"/>
<feature type="compositionally biased region" description="Pro residues" evidence="3">
    <location>
        <begin position="258"/>
        <end position="269"/>
    </location>
</feature>
<feature type="region of interest" description="Disordered" evidence="3">
    <location>
        <begin position="472"/>
        <end position="504"/>
    </location>
</feature>
<feature type="region of interest" description="Disordered" evidence="3">
    <location>
        <begin position="210"/>
        <end position="269"/>
    </location>
</feature>
<evidence type="ECO:0000256" key="1">
    <source>
        <dbReference type="ARBA" id="ARBA00022884"/>
    </source>
</evidence>
<dbReference type="PROSITE" id="PS50102">
    <property type="entry name" value="RRM"/>
    <property type="match status" value="3"/>
</dbReference>
<dbReference type="Pfam" id="PF00076">
    <property type="entry name" value="RRM_1"/>
    <property type="match status" value="3"/>
</dbReference>
<dbReference type="Gene3D" id="3.30.70.330">
    <property type="match status" value="3"/>
</dbReference>
<dbReference type="GO" id="GO:0003729">
    <property type="term" value="F:mRNA binding"/>
    <property type="evidence" value="ECO:0007669"/>
    <property type="project" value="InterPro"/>
</dbReference>
<dbReference type="CDD" id="cd12345">
    <property type="entry name" value="RRM2_SECp43_like"/>
    <property type="match status" value="1"/>
</dbReference>
<name>A0A9E7I6R7_9LILI</name>
<feature type="compositionally biased region" description="Low complexity" evidence="3">
    <location>
        <begin position="219"/>
        <end position="244"/>
    </location>
</feature>
<protein>
    <submittedName>
        <fullName evidence="5">RNA-binding protein C23E6.01c</fullName>
    </submittedName>
</protein>
<dbReference type="FunFam" id="3.30.70.330:FF:000650">
    <property type="entry name" value="Polyadenylate-binding protein RBP45"/>
    <property type="match status" value="1"/>
</dbReference>
<dbReference type="PANTHER" id="PTHR47640">
    <property type="entry name" value="TRNA SELENOCYSTEINE 1-ASSOCIATED PROTEIN 1-RELATED-RELATED"/>
    <property type="match status" value="1"/>
</dbReference>
<dbReference type="InterPro" id="IPR050825">
    <property type="entry name" value="RBM42_RBP45_47-like"/>
</dbReference>
<dbReference type="InterPro" id="IPR000504">
    <property type="entry name" value="RRM_dom"/>
</dbReference>
<evidence type="ECO:0000313" key="5">
    <source>
        <dbReference type="EMBL" id="URE43667.1"/>
    </source>
</evidence>
<dbReference type="AlphaFoldDB" id="A0A9E7I6R7"/>
<dbReference type="CDD" id="cd12346">
    <property type="entry name" value="RRM3_NGR1_NAM8_like"/>
    <property type="match status" value="1"/>
</dbReference>
<dbReference type="EMBL" id="CP097511">
    <property type="protein sequence ID" value="URE43667.1"/>
    <property type="molecule type" value="Genomic_DNA"/>
</dbReference>
<dbReference type="CDD" id="cd12344">
    <property type="entry name" value="RRM1_SECp43_like"/>
    <property type="match status" value="1"/>
</dbReference>
<dbReference type="PANTHER" id="PTHR47640:SF48">
    <property type="entry name" value="POLYADENYLATE-BINDING PROTEIN RBP45B"/>
    <property type="match status" value="1"/>
</dbReference>
<dbReference type="FunFam" id="3.30.70.330:FF:000451">
    <property type="entry name" value="Polyadenylate-binding protein RBP45C"/>
    <property type="match status" value="1"/>
</dbReference>